<reference evidence="1" key="1">
    <citation type="submission" date="2020-03" db="EMBL/GenBank/DDBJ databases">
        <title>The deep terrestrial virosphere.</title>
        <authorList>
            <person name="Holmfeldt K."/>
            <person name="Nilsson E."/>
            <person name="Simone D."/>
            <person name="Lopez-Fernandez M."/>
            <person name="Wu X."/>
            <person name="de Brujin I."/>
            <person name="Lundin D."/>
            <person name="Andersson A."/>
            <person name="Bertilsson S."/>
            <person name="Dopson M."/>
        </authorList>
    </citation>
    <scope>NUCLEOTIDE SEQUENCE</scope>
    <source>
        <strain evidence="1">TM448A02612</strain>
        <strain evidence="2">TM448B01671</strain>
    </source>
</reference>
<proteinExistence type="predicted"/>
<dbReference type="AlphaFoldDB" id="A0A6H1ZWM7"/>
<dbReference type="EMBL" id="MT144331">
    <property type="protein sequence ID" value="QJA52333.1"/>
    <property type="molecule type" value="Genomic_DNA"/>
</dbReference>
<accession>A0A6H1ZWM7</accession>
<protein>
    <submittedName>
        <fullName evidence="1">Uncharacterized protein</fullName>
    </submittedName>
</protein>
<gene>
    <name evidence="1" type="ORF">TM448A02612_0005</name>
    <name evidence="2" type="ORF">TM448B01671_0013</name>
</gene>
<name>A0A6H1ZWM7_9ZZZZ</name>
<sequence length="68" mass="7364">MTRDDLARERLRLAVFAARAYPNSAAAVDGWRRALDAVESLIDRAVVEVRCPCCGESDCAVAQGRGGR</sequence>
<dbReference type="EMBL" id="MT144808">
    <property type="protein sequence ID" value="QJH99788.1"/>
    <property type="molecule type" value="Genomic_DNA"/>
</dbReference>
<organism evidence="1">
    <name type="scientific">viral metagenome</name>
    <dbReference type="NCBI Taxonomy" id="1070528"/>
    <lineage>
        <taxon>unclassified sequences</taxon>
        <taxon>metagenomes</taxon>
        <taxon>organismal metagenomes</taxon>
    </lineage>
</organism>
<evidence type="ECO:0000313" key="1">
    <source>
        <dbReference type="EMBL" id="QJA52333.1"/>
    </source>
</evidence>
<evidence type="ECO:0000313" key="2">
    <source>
        <dbReference type="EMBL" id="QJH99788.1"/>
    </source>
</evidence>